<sequence length="361" mass="39690">MNHPFTIDQQPNRTIVHSRDGGPERTYLFFSGTSYLGIAQHPQMQALLTEGIARYGLHFGSSRNGNLQLAIYEEAEQKLALWTGAAAALTTSSGMVAGQVVVDWLARQPATDALVLQTAGTHPALWHPLLKAQTVPFTPEGLLPALDPADQRPLCILTNSVDALRGEYYDFSWLSSIRHRRVLLVVDDSHGIGVLHGRRGIYPELAQLVEKQLPNVTFVVTASLAKAMGLPGGVILGPSLLIENLRRTAYFGACSPMPPAYAYAFVHAGPLYKDARKRLDDNVTLAEKRLIPTGLFTHGAGYPVFYTDHDELYPKLLKQGIFIYSFAYPTPADKANTRIVISAYHEPNDIDKLAEAIQHVL</sequence>
<evidence type="ECO:0000256" key="3">
    <source>
        <dbReference type="ARBA" id="ARBA00022898"/>
    </source>
</evidence>
<dbReference type="eggNOG" id="COG0156">
    <property type="taxonomic scope" value="Bacteria"/>
</dbReference>
<dbReference type="InterPro" id="IPR015421">
    <property type="entry name" value="PyrdxlP-dep_Trfase_major"/>
</dbReference>
<dbReference type="InterPro" id="IPR004839">
    <property type="entry name" value="Aminotransferase_I/II_large"/>
</dbReference>
<evidence type="ECO:0000256" key="1">
    <source>
        <dbReference type="ARBA" id="ARBA00001933"/>
    </source>
</evidence>
<dbReference type="STRING" id="1166018.FAES_5102"/>
<dbReference type="RefSeq" id="WP_015334200.1">
    <property type="nucleotide sequence ID" value="NC_020054.1"/>
</dbReference>
<accession>I0KG48</accession>
<keyword evidence="5" id="KW-0032">Aminotransferase</keyword>
<dbReference type="PANTHER" id="PTHR13693:SF100">
    <property type="entry name" value="8-AMINO-7-OXONONANOATE SYNTHASE"/>
    <property type="match status" value="1"/>
</dbReference>
<dbReference type="HOGENOM" id="CLU_015846_11_2_10"/>
<dbReference type="Gene3D" id="3.40.640.10">
    <property type="entry name" value="Type I PLP-dependent aspartate aminotransferase-like (Major domain)"/>
    <property type="match status" value="1"/>
</dbReference>
<dbReference type="PANTHER" id="PTHR13693">
    <property type="entry name" value="CLASS II AMINOTRANSFERASE/8-AMINO-7-OXONONANOATE SYNTHASE"/>
    <property type="match status" value="1"/>
</dbReference>
<feature type="domain" description="Aminotransferase class I/classII large" evidence="4">
    <location>
        <begin position="36"/>
        <end position="357"/>
    </location>
</feature>
<dbReference type="GO" id="GO:0030170">
    <property type="term" value="F:pyridoxal phosphate binding"/>
    <property type="evidence" value="ECO:0007669"/>
    <property type="project" value="InterPro"/>
</dbReference>
<reference evidence="5 6" key="1">
    <citation type="journal article" date="2012" name="J. Bacteriol.">
        <title>Genome Sequence of Fibrella aestuarina BUZ 2T, a Filamentous Marine Bacterium.</title>
        <authorList>
            <person name="Filippini M."/>
            <person name="Qi W."/>
            <person name="Blom J."/>
            <person name="Goesmann A."/>
            <person name="Smits T.H."/>
            <person name="Bagheri H.C."/>
        </authorList>
    </citation>
    <scope>NUCLEOTIDE SEQUENCE [LARGE SCALE GENOMIC DNA]</scope>
    <source>
        <strain evidence="6">BUZ 2T</strain>
    </source>
</reference>
<organism evidence="5 6">
    <name type="scientific">Fibrella aestuarina BUZ 2</name>
    <dbReference type="NCBI Taxonomy" id="1166018"/>
    <lineage>
        <taxon>Bacteria</taxon>
        <taxon>Pseudomonadati</taxon>
        <taxon>Bacteroidota</taxon>
        <taxon>Cytophagia</taxon>
        <taxon>Cytophagales</taxon>
        <taxon>Spirosomataceae</taxon>
        <taxon>Fibrella</taxon>
    </lineage>
</organism>
<dbReference type="KEGG" id="fae:FAES_5102"/>
<dbReference type="GO" id="GO:0008483">
    <property type="term" value="F:transaminase activity"/>
    <property type="evidence" value="ECO:0007669"/>
    <property type="project" value="UniProtKB-KW"/>
</dbReference>
<evidence type="ECO:0000259" key="4">
    <source>
        <dbReference type="Pfam" id="PF00155"/>
    </source>
</evidence>
<evidence type="ECO:0000313" key="6">
    <source>
        <dbReference type="Proteomes" id="UP000011058"/>
    </source>
</evidence>
<dbReference type="SUPFAM" id="SSF53383">
    <property type="entry name" value="PLP-dependent transferases"/>
    <property type="match status" value="1"/>
</dbReference>
<keyword evidence="3" id="KW-0663">Pyridoxal phosphate</keyword>
<dbReference type="Gene3D" id="3.90.1150.10">
    <property type="entry name" value="Aspartate Aminotransferase, domain 1"/>
    <property type="match status" value="1"/>
</dbReference>
<keyword evidence="6" id="KW-1185">Reference proteome</keyword>
<protein>
    <submittedName>
        <fullName evidence="5">Aminotransferase class I and II</fullName>
    </submittedName>
</protein>
<keyword evidence="2 5" id="KW-0808">Transferase</keyword>
<dbReference type="OrthoDB" id="846426at2"/>
<dbReference type="Pfam" id="PF00155">
    <property type="entry name" value="Aminotran_1_2"/>
    <property type="match status" value="1"/>
</dbReference>
<dbReference type="PATRIC" id="fig|1166018.3.peg.2077"/>
<evidence type="ECO:0000256" key="2">
    <source>
        <dbReference type="ARBA" id="ARBA00022679"/>
    </source>
</evidence>
<name>I0KG48_9BACT</name>
<gene>
    <name evidence="5" type="ORF">FAES_5102</name>
</gene>
<dbReference type="GO" id="GO:0009102">
    <property type="term" value="P:biotin biosynthetic process"/>
    <property type="evidence" value="ECO:0007669"/>
    <property type="project" value="TreeGrafter"/>
</dbReference>
<dbReference type="InterPro" id="IPR015422">
    <property type="entry name" value="PyrdxlP-dep_Trfase_small"/>
</dbReference>
<comment type="cofactor">
    <cofactor evidence="1">
        <name>pyridoxal 5'-phosphate</name>
        <dbReference type="ChEBI" id="CHEBI:597326"/>
    </cofactor>
</comment>
<dbReference type="GO" id="GO:0008710">
    <property type="term" value="F:8-amino-7-oxononanoate synthase activity"/>
    <property type="evidence" value="ECO:0007669"/>
    <property type="project" value="TreeGrafter"/>
</dbReference>
<dbReference type="InterPro" id="IPR015424">
    <property type="entry name" value="PyrdxlP-dep_Trfase"/>
</dbReference>
<dbReference type="EMBL" id="HE796683">
    <property type="protein sequence ID" value="CCH03101.1"/>
    <property type="molecule type" value="Genomic_DNA"/>
</dbReference>
<dbReference type="Proteomes" id="UP000011058">
    <property type="component" value="Chromosome"/>
</dbReference>
<proteinExistence type="predicted"/>
<dbReference type="InterPro" id="IPR050087">
    <property type="entry name" value="AON_synthase_class-II"/>
</dbReference>
<evidence type="ECO:0000313" key="5">
    <source>
        <dbReference type="EMBL" id="CCH03101.1"/>
    </source>
</evidence>
<dbReference type="AlphaFoldDB" id="I0KG48"/>